<evidence type="ECO:0000313" key="2">
    <source>
        <dbReference type="Proteomes" id="UP000663720"/>
    </source>
</evidence>
<dbReference type="AlphaFoldDB" id="A0A975GGE0"/>
<dbReference type="EMBL" id="CP061799">
    <property type="protein sequence ID" value="QTA80220.1"/>
    <property type="molecule type" value="Genomic_DNA"/>
</dbReference>
<name>A0A975GGE0_9BACT</name>
<protein>
    <submittedName>
        <fullName evidence="1">Uncharacterized protein</fullName>
    </submittedName>
</protein>
<evidence type="ECO:0000313" key="1">
    <source>
        <dbReference type="EMBL" id="QTA80220.1"/>
    </source>
</evidence>
<dbReference type="RefSeq" id="WP_207691890.1">
    <property type="nucleotide sequence ID" value="NZ_CP061799.1"/>
</dbReference>
<organism evidence="1 2">
    <name type="scientific">Desulfonema limicola</name>
    <dbReference type="NCBI Taxonomy" id="45656"/>
    <lineage>
        <taxon>Bacteria</taxon>
        <taxon>Pseudomonadati</taxon>
        <taxon>Thermodesulfobacteriota</taxon>
        <taxon>Desulfobacteria</taxon>
        <taxon>Desulfobacterales</taxon>
        <taxon>Desulfococcaceae</taxon>
        <taxon>Desulfonema</taxon>
    </lineage>
</organism>
<dbReference type="Proteomes" id="UP000663720">
    <property type="component" value="Chromosome"/>
</dbReference>
<dbReference type="KEGG" id="dli:dnl_25160"/>
<reference evidence="1" key="1">
    <citation type="journal article" date="2021" name="Microb. Physiol.">
        <title>Proteogenomic Insights into the Physiology of Marine, Sulfate-Reducing, Filamentous Desulfonema limicola and Desulfonema magnum.</title>
        <authorList>
            <person name="Schnaars V."/>
            <person name="Wohlbrand L."/>
            <person name="Scheve S."/>
            <person name="Hinrichs C."/>
            <person name="Reinhardt R."/>
            <person name="Rabus R."/>
        </authorList>
    </citation>
    <scope>NUCLEOTIDE SEQUENCE</scope>
    <source>
        <strain evidence="1">5ac10</strain>
    </source>
</reference>
<gene>
    <name evidence="1" type="ORF">dnl_25160</name>
</gene>
<keyword evidence="2" id="KW-1185">Reference proteome</keyword>
<accession>A0A975GGE0</accession>
<proteinExistence type="predicted"/>
<sequence length="233" mass="26683">MKTLFIILIVCLYPFSLPAVDLEKAVEMLEAAGDFETAEPVAFKLVQEKKEHYYRIEFLRKYPRSEFAEIVYIQTWKDVKDSGSIPKLMSFIKAAPGGPNSLEALDRLFNLYRNENTILGYQEYIRAFPNSPQAVDALQGIFRLAFERAGSLAEKENSVPFFDEYIRTFPTFSPCGRSQSESPRYGVKIHHPEPYSFSMGNMFLGRQPQKKTIARNSKEYQTESSALLKGSIF</sequence>